<dbReference type="Pfam" id="PF06985">
    <property type="entry name" value="HET"/>
    <property type="match status" value="1"/>
</dbReference>
<dbReference type="OrthoDB" id="2958217at2759"/>
<dbReference type="AlphaFoldDB" id="A0A9P8UEW3"/>
<proteinExistence type="predicted"/>
<reference evidence="2" key="1">
    <citation type="journal article" date="2021" name="Nat. Commun.">
        <title>Genetic determinants of endophytism in the Arabidopsis root mycobiome.</title>
        <authorList>
            <person name="Mesny F."/>
            <person name="Miyauchi S."/>
            <person name="Thiergart T."/>
            <person name="Pickel B."/>
            <person name="Atanasova L."/>
            <person name="Karlsson M."/>
            <person name="Huettel B."/>
            <person name="Barry K.W."/>
            <person name="Haridas S."/>
            <person name="Chen C."/>
            <person name="Bauer D."/>
            <person name="Andreopoulos W."/>
            <person name="Pangilinan J."/>
            <person name="LaButti K."/>
            <person name="Riley R."/>
            <person name="Lipzen A."/>
            <person name="Clum A."/>
            <person name="Drula E."/>
            <person name="Henrissat B."/>
            <person name="Kohler A."/>
            <person name="Grigoriev I.V."/>
            <person name="Martin F.M."/>
            <person name="Hacquard S."/>
        </authorList>
    </citation>
    <scope>NUCLEOTIDE SEQUENCE</scope>
    <source>
        <strain evidence="2">MPI-SDFR-AT-0073</strain>
    </source>
</reference>
<dbReference type="InterPro" id="IPR010730">
    <property type="entry name" value="HET"/>
</dbReference>
<accession>A0A9P8UEW3</accession>
<dbReference type="PANTHER" id="PTHR33112">
    <property type="entry name" value="DOMAIN PROTEIN, PUTATIVE-RELATED"/>
    <property type="match status" value="1"/>
</dbReference>
<evidence type="ECO:0000259" key="1">
    <source>
        <dbReference type="Pfam" id="PF06985"/>
    </source>
</evidence>
<evidence type="ECO:0000313" key="3">
    <source>
        <dbReference type="Proteomes" id="UP000758603"/>
    </source>
</evidence>
<protein>
    <submittedName>
        <fullName evidence="2">Heterokaryon incompatibility protein-domain-containing protein</fullName>
    </submittedName>
</protein>
<dbReference type="EMBL" id="JAGPXC010000007">
    <property type="protein sequence ID" value="KAH6648703.1"/>
    <property type="molecule type" value="Genomic_DNA"/>
</dbReference>
<organism evidence="2 3">
    <name type="scientific">Truncatella angustata</name>
    <dbReference type="NCBI Taxonomy" id="152316"/>
    <lineage>
        <taxon>Eukaryota</taxon>
        <taxon>Fungi</taxon>
        <taxon>Dikarya</taxon>
        <taxon>Ascomycota</taxon>
        <taxon>Pezizomycotina</taxon>
        <taxon>Sordariomycetes</taxon>
        <taxon>Xylariomycetidae</taxon>
        <taxon>Amphisphaeriales</taxon>
        <taxon>Sporocadaceae</taxon>
        <taxon>Truncatella</taxon>
    </lineage>
</organism>
<dbReference type="Proteomes" id="UP000758603">
    <property type="component" value="Unassembled WGS sequence"/>
</dbReference>
<dbReference type="PANTHER" id="PTHR33112:SF12">
    <property type="entry name" value="HETEROKARYON INCOMPATIBILITY DOMAIN-CONTAINING PROTEIN"/>
    <property type="match status" value="1"/>
</dbReference>
<dbReference type="GeneID" id="70136748"/>
<comment type="caution">
    <text evidence="2">The sequence shown here is derived from an EMBL/GenBank/DDBJ whole genome shotgun (WGS) entry which is preliminary data.</text>
</comment>
<name>A0A9P8UEW3_9PEZI</name>
<evidence type="ECO:0000313" key="2">
    <source>
        <dbReference type="EMBL" id="KAH6648703.1"/>
    </source>
</evidence>
<keyword evidence="3" id="KW-1185">Reference proteome</keyword>
<dbReference type="RefSeq" id="XP_045955210.1">
    <property type="nucleotide sequence ID" value="XM_046107857.1"/>
</dbReference>
<feature type="domain" description="Heterokaryon incompatibility" evidence="1">
    <location>
        <begin position="219"/>
        <end position="367"/>
    </location>
</feature>
<sequence>MAVSLQQAPQDDENWRQGRLWNRPVDLPEEDASFHLCARHRAMKLMRSDFFDWPKDKELPPDTHFGLLAEVMERSKWCVFCRLIAQSVSHTSYADKAEVLGCWIADGVREGHDTVSLRLRILPELVRLEDAFAPFDVIPLGRAGSKAELFSGRKMQAGQINLSLLPSWYWTCQIEHSFDCAANTNVVRPAGTDWCFSPYIRLLDLKERCLVELVVPRSYVALSYVWGAQCVFKTLTTNILKLKRPGELLRHHHLFPKSIQDALLLTNILKHRYIWIDSLCIIQDSETDKAKQLAAMDQIYSRAALTIVAAGGDSANAGLPGLHPGSRHITQNIAEYSPELILMSLQPDCQVALETTTWNSRGWTYQERLLSRRYLFFVNDTVYFQCSRATWGEDYFAEKGDVVRSAPMMDVILSRSWQPPKMIRRIRYSLSIGAGFGMTALEYLKKALFPIYCRVITEYTARDMSYVTDRLNGILGVMNVLIHHGHIDFFHGLPRPLLEAAMLWRPQQNLTRVPDDNRTGRPYWPSWSWAGWTGGIGYDLKDDYNGHEPLTNGPDRTRTTTRLSLCYRDRLNPDPISDTTSLSNAGASASVDGLHIRTKVAKFRLTLFGRSGQSDDPPDLCHFRISCAASGPSRPVTPGSTGGDDEPWLGSIRLPISSRCTLNAEYEFIILSEAYNFSSDEIGRQASCCIEPWSIVNVMLITRMTRTADEAERWRVIDDSCKIPPVACEVERIGVGRMLKDAWSTVESFKDFILV</sequence>
<gene>
    <name evidence="2" type="ORF">BKA67DRAFT_661661</name>
</gene>